<dbReference type="Proteomes" id="UP000234190">
    <property type="component" value="Unassembled WGS sequence"/>
</dbReference>
<evidence type="ECO:0000313" key="3">
    <source>
        <dbReference type="EMBL" id="PLC47867.1"/>
    </source>
</evidence>
<dbReference type="RefSeq" id="WP_102075935.1">
    <property type="nucleotide sequence ID" value="NZ_PDNW01000049.1"/>
</dbReference>
<dbReference type="EMBL" id="PDNW01000049">
    <property type="protein sequence ID" value="PLC47867.1"/>
    <property type="molecule type" value="Genomic_DNA"/>
</dbReference>
<dbReference type="AlphaFoldDB" id="A0A2N4TYM7"/>
<dbReference type="Pfam" id="PF13910">
    <property type="entry name" value="DUF4209"/>
    <property type="match status" value="1"/>
</dbReference>
<keyword evidence="4" id="KW-1185">Reference proteome</keyword>
<evidence type="ECO:0000259" key="1">
    <source>
        <dbReference type="Pfam" id="PF13910"/>
    </source>
</evidence>
<dbReference type="Pfam" id="PF24098">
    <property type="entry name" value="DUF7380"/>
    <property type="match status" value="1"/>
</dbReference>
<gene>
    <name evidence="3" type="ORF">CR159_21245</name>
</gene>
<evidence type="ECO:0000313" key="4">
    <source>
        <dbReference type="Proteomes" id="UP000234190"/>
    </source>
</evidence>
<evidence type="ECO:0000259" key="2">
    <source>
        <dbReference type="Pfam" id="PF24098"/>
    </source>
</evidence>
<dbReference type="InterPro" id="IPR055804">
    <property type="entry name" value="DUF7380"/>
</dbReference>
<dbReference type="OrthoDB" id="5519791at2"/>
<protein>
    <recommendedName>
        <fullName evidence="5">DUF4209 domain-containing protein</fullName>
    </recommendedName>
</protein>
<feature type="domain" description="DUF4209" evidence="1">
    <location>
        <begin position="505"/>
        <end position="594"/>
    </location>
</feature>
<evidence type="ECO:0008006" key="5">
    <source>
        <dbReference type="Google" id="ProtNLM"/>
    </source>
</evidence>
<accession>A0A2N4TYM7</accession>
<feature type="domain" description="DUF7380" evidence="2">
    <location>
        <begin position="4"/>
        <end position="177"/>
    </location>
</feature>
<organism evidence="3 4">
    <name type="scientific">Pollutimonas subterranea</name>
    <dbReference type="NCBI Taxonomy" id="2045210"/>
    <lineage>
        <taxon>Bacteria</taxon>
        <taxon>Pseudomonadati</taxon>
        <taxon>Pseudomonadota</taxon>
        <taxon>Betaproteobacteria</taxon>
        <taxon>Burkholderiales</taxon>
        <taxon>Alcaligenaceae</taxon>
        <taxon>Pollutimonas</taxon>
    </lineage>
</organism>
<sequence>MTASQTYTRDRFIDCGWRFDIPPDQCYGYSSVMQSIQNHAKEKRKASEDEHANMLDLLGRATSMRLVPKSINEPFAPLAQDFQAGRRSAIPDDFTIEELAFFEEILNDVNDFWLQARLADLLWLCRKPKNPDHAKIAIAAYIRQPINADTWRRDVDDCWERAARLAMQIRDFDKLDEIKNQLFAVFSIEHPGNPFMPLWLASLLDKLQADKTYGEDIAHRLFQLGNDLKNNGNFYAARSYFELSAKKYQQGNHEQGWLDSLISIAESFEQEADSRSSGSNMVANSFYENTIQAYRRIPTKHRAKHDIENRIHAIRTKISDTGKASLNEMALVKTPGIDISDMVDASISHVVGKRSPKESLLYFAGLYSGPDRQALTADARESMQESIISSLFGSSHMSSDGRTIGKTPAANLGAGEDDPANQAVLHRQVQQHLAFEIQFVVEGQILPALRQILMEHRITQNFLEAICHHSPIVPPERKKLLSFALWLGFEYEFGHAIHLLCPQFEHLIRIQLKEAGAHTTTINPDGIEHENGLSTLMELPAATEIFGEDLAFEIKSVFTEALGFNLRNETAHGLLDDNTSSSIQSVYAWWMILRVVTHSLAKGNPFQKLPQSNDKKTG</sequence>
<reference evidence="3 4" key="1">
    <citation type="submission" date="2017-10" db="EMBL/GenBank/DDBJ databases">
        <title>Two draft genome sequences of Pusillimonas sp. strains isolated from a nitrate- and radionuclide-contaminated groundwater in Russia.</title>
        <authorList>
            <person name="Grouzdev D.S."/>
            <person name="Tourova T.P."/>
            <person name="Goeva M.A."/>
            <person name="Babich T.L."/>
            <person name="Sokolova D.S."/>
            <person name="Abdullin R."/>
            <person name="Poltaraus A.B."/>
            <person name="Toshchakov S.V."/>
            <person name="Nazina T.N."/>
        </authorList>
    </citation>
    <scope>NUCLEOTIDE SEQUENCE [LARGE SCALE GENOMIC DNA]</scope>
    <source>
        <strain evidence="3 4">JR1/69-3-13</strain>
    </source>
</reference>
<proteinExistence type="predicted"/>
<dbReference type="InterPro" id="IPR025209">
    <property type="entry name" value="DUF4209"/>
</dbReference>
<comment type="caution">
    <text evidence="3">The sequence shown here is derived from an EMBL/GenBank/DDBJ whole genome shotgun (WGS) entry which is preliminary data.</text>
</comment>
<name>A0A2N4TYM7_9BURK</name>